<dbReference type="AlphaFoldDB" id="A0AAJ0DHF7"/>
<evidence type="ECO:0000313" key="1">
    <source>
        <dbReference type="EMBL" id="KAK3050322.1"/>
    </source>
</evidence>
<evidence type="ECO:0000313" key="2">
    <source>
        <dbReference type="Proteomes" id="UP001271007"/>
    </source>
</evidence>
<accession>A0AAJ0DHF7</accession>
<gene>
    <name evidence="1" type="ORF">LTR09_008471</name>
</gene>
<keyword evidence="2" id="KW-1185">Reference proteome</keyword>
<proteinExistence type="predicted"/>
<protein>
    <submittedName>
        <fullName evidence="1">Uncharacterized protein</fullName>
    </submittedName>
</protein>
<dbReference type="Proteomes" id="UP001271007">
    <property type="component" value="Unassembled WGS sequence"/>
</dbReference>
<organism evidence="1 2">
    <name type="scientific">Extremus antarcticus</name>
    <dbReference type="NCBI Taxonomy" id="702011"/>
    <lineage>
        <taxon>Eukaryota</taxon>
        <taxon>Fungi</taxon>
        <taxon>Dikarya</taxon>
        <taxon>Ascomycota</taxon>
        <taxon>Pezizomycotina</taxon>
        <taxon>Dothideomycetes</taxon>
        <taxon>Dothideomycetidae</taxon>
        <taxon>Mycosphaerellales</taxon>
        <taxon>Extremaceae</taxon>
        <taxon>Extremus</taxon>
    </lineage>
</organism>
<name>A0AAJ0DHF7_9PEZI</name>
<comment type="caution">
    <text evidence="1">The sequence shown here is derived from an EMBL/GenBank/DDBJ whole genome shotgun (WGS) entry which is preliminary data.</text>
</comment>
<dbReference type="EMBL" id="JAWDJX010000033">
    <property type="protein sequence ID" value="KAK3050322.1"/>
    <property type="molecule type" value="Genomic_DNA"/>
</dbReference>
<reference evidence="1" key="1">
    <citation type="submission" date="2023-04" db="EMBL/GenBank/DDBJ databases">
        <title>Black Yeasts Isolated from many extreme environments.</title>
        <authorList>
            <person name="Coleine C."/>
            <person name="Stajich J.E."/>
            <person name="Selbmann L."/>
        </authorList>
    </citation>
    <scope>NUCLEOTIDE SEQUENCE</scope>
    <source>
        <strain evidence="1">CCFEE 5312</strain>
    </source>
</reference>
<sequence length="289" mass="32697">MARGFGASGHTYNRQCECRQCAAARRPLWTRTTAAIIEPTLGVLDCFPREVRDKMYGYCILASTNVAVRHSPNSNITPTPATTTEPVVVRLTKLGLTSKIIHREVLAEAKRQIKHIEFHEIPLQYDLAIHHLTTNPVPPPTMSDWPCAKHILVKVTLCNSIPVPYDFTGYVSPWLYPITSHFCPRLLQSFPHLKSVVFDMPTPGCRKLLLQEAIHMLIDDRRFVSVATLRGSQMLIAYRTKLGGIEIRPEAFLTSAQMQRWLDPELVAREGEDWVEAAAILRSGRYLRS</sequence>